<dbReference type="GO" id="GO:0006260">
    <property type="term" value="P:DNA replication"/>
    <property type="evidence" value="ECO:0007669"/>
    <property type="project" value="InterPro"/>
</dbReference>
<sequence>MKKVLFYLFEDAANSNAVSGQLTPEEIYACQKAIEAWKNKVRVLIACQSQTQAEKIDEYLWQLNTEDFVPHNLAGEGPKGGAPVEICWPQKRGSGARQLLINLQDDIPDFAAFFSDVIDFVPSPEQQKNLARERYKSYKNLGFNLKTIPVVKS</sequence>
<name>A0A6G9ICR8_9GAMM</name>
<gene>
    <name evidence="1" type="ORF">IPMB12_10230</name>
</gene>
<dbReference type="PANTHER" id="PTHR38767:SF1">
    <property type="entry name" value="DNA POLYMERASE III SUBUNIT CHI"/>
    <property type="match status" value="1"/>
</dbReference>
<dbReference type="EMBL" id="CP050253">
    <property type="protein sequence ID" value="QIQ22028.1"/>
    <property type="molecule type" value="Genomic_DNA"/>
</dbReference>
<dbReference type="InterPro" id="IPR036768">
    <property type="entry name" value="PolIII_chi_sf"/>
</dbReference>
<reference evidence="1 2" key="1">
    <citation type="submission" date="2020-03" db="EMBL/GenBank/DDBJ databases">
        <title>Complete genome sequence of Orbus sp. IPMB12 (BCRC 80908).</title>
        <authorList>
            <person name="Lo W.-S."/>
            <person name="Chang T.-H."/>
            <person name="Kuo C.-H."/>
        </authorList>
    </citation>
    <scope>NUCLEOTIDE SEQUENCE [LARGE SCALE GENOMIC DNA]</scope>
    <source>
        <strain evidence="1 2">IPMB12</strain>
    </source>
</reference>
<organism evidence="1 2">
    <name type="scientific">Zophobihabitans entericus</name>
    <dbReference type="NCBI Taxonomy" id="1635327"/>
    <lineage>
        <taxon>Bacteria</taxon>
        <taxon>Pseudomonadati</taxon>
        <taxon>Pseudomonadota</taxon>
        <taxon>Gammaproteobacteria</taxon>
        <taxon>Orbales</taxon>
        <taxon>Orbaceae</taxon>
        <taxon>Zophobihabitans</taxon>
    </lineage>
</organism>
<dbReference type="Proteomes" id="UP000501168">
    <property type="component" value="Chromosome"/>
</dbReference>
<dbReference type="SUPFAM" id="SSF102400">
    <property type="entry name" value="DNA polymerase III chi subunit"/>
    <property type="match status" value="1"/>
</dbReference>
<protein>
    <submittedName>
        <fullName evidence="1">DNA polymerase III subunit chi</fullName>
    </submittedName>
</protein>
<dbReference type="InParanoid" id="A0A6G9ICR8"/>
<dbReference type="GO" id="GO:0032298">
    <property type="term" value="P:positive regulation of DNA-templated DNA replication initiation"/>
    <property type="evidence" value="ECO:0007669"/>
    <property type="project" value="TreeGrafter"/>
</dbReference>
<dbReference type="FunCoup" id="A0A6G9ICR8">
    <property type="interactions" value="129"/>
</dbReference>
<dbReference type="GO" id="GO:0003677">
    <property type="term" value="F:DNA binding"/>
    <property type="evidence" value="ECO:0007669"/>
    <property type="project" value="InterPro"/>
</dbReference>
<dbReference type="PANTHER" id="PTHR38767">
    <property type="entry name" value="DNA POLYMERASE III SUBUNIT CHI"/>
    <property type="match status" value="1"/>
</dbReference>
<dbReference type="GO" id="GO:0003887">
    <property type="term" value="F:DNA-directed DNA polymerase activity"/>
    <property type="evidence" value="ECO:0007669"/>
    <property type="project" value="InterPro"/>
</dbReference>
<dbReference type="KEGG" id="orb:IPMB12_10230"/>
<keyword evidence="2" id="KW-1185">Reference proteome</keyword>
<dbReference type="InterPro" id="IPR007459">
    <property type="entry name" value="DNA_pol3_chi"/>
</dbReference>
<dbReference type="RefSeq" id="WP_166917325.1">
    <property type="nucleotide sequence ID" value="NZ_CP050253.1"/>
</dbReference>
<dbReference type="Pfam" id="PF04364">
    <property type="entry name" value="DNA_pol3_chi"/>
    <property type="match status" value="1"/>
</dbReference>
<dbReference type="AlphaFoldDB" id="A0A6G9ICR8"/>
<evidence type="ECO:0000313" key="1">
    <source>
        <dbReference type="EMBL" id="QIQ22028.1"/>
    </source>
</evidence>
<dbReference type="Gene3D" id="3.40.50.10110">
    <property type="entry name" value="DNA polymerase III subunit chi"/>
    <property type="match status" value="1"/>
</dbReference>
<proteinExistence type="predicted"/>
<accession>A0A6G9ICR8</accession>
<evidence type="ECO:0000313" key="2">
    <source>
        <dbReference type="Proteomes" id="UP000501168"/>
    </source>
</evidence>